<gene>
    <name evidence="1" type="ORF">E2C01_054560</name>
</gene>
<sequence>MANACKDLGLVYVDFPHQTPFVASTVTDIGDSVLEPTDGALLLPFPTLEENISQLESWLLCHFSGSMFNTDRSPLPVMAGKLHVIHLLPDQMPIPEDLMTPLQGSQENLCV</sequence>
<proteinExistence type="predicted"/>
<name>A0A5B7GSE7_PORTR</name>
<accession>A0A5B7GSE7</accession>
<dbReference type="EMBL" id="VSRR010017604">
    <property type="protein sequence ID" value="MPC60513.1"/>
    <property type="molecule type" value="Genomic_DNA"/>
</dbReference>
<organism evidence="1 2">
    <name type="scientific">Portunus trituberculatus</name>
    <name type="common">Swimming crab</name>
    <name type="synonym">Neptunus trituberculatus</name>
    <dbReference type="NCBI Taxonomy" id="210409"/>
    <lineage>
        <taxon>Eukaryota</taxon>
        <taxon>Metazoa</taxon>
        <taxon>Ecdysozoa</taxon>
        <taxon>Arthropoda</taxon>
        <taxon>Crustacea</taxon>
        <taxon>Multicrustacea</taxon>
        <taxon>Malacostraca</taxon>
        <taxon>Eumalacostraca</taxon>
        <taxon>Eucarida</taxon>
        <taxon>Decapoda</taxon>
        <taxon>Pleocyemata</taxon>
        <taxon>Brachyura</taxon>
        <taxon>Eubrachyura</taxon>
        <taxon>Portunoidea</taxon>
        <taxon>Portunidae</taxon>
        <taxon>Portuninae</taxon>
        <taxon>Portunus</taxon>
    </lineage>
</organism>
<dbReference type="Proteomes" id="UP000324222">
    <property type="component" value="Unassembled WGS sequence"/>
</dbReference>
<evidence type="ECO:0000313" key="1">
    <source>
        <dbReference type="EMBL" id="MPC60513.1"/>
    </source>
</evidence>
<evidence type="ECO:0000313" key="2">
    <source>
        <dbReference type="Proteomes" id="UP000324222"/>
    </source>
</evidence>
<protein>
    <submittedName>
        <fullName evidence="1">Uncharacterized protein</fullName>
    </submittedName>
</protein>
<dbReference type="AlphaFoldDB" id="A0A5B7GSE7"/>
<comment type="caution">
    <text evidence="1">The sequence shown here is derived from an EMBL/GenBank/DDBJ whole genome shotgun (WGS) entry which is preliminary data.</text>
</comment>
<keyword evidence="2" id="KW-1185">Reference proteome</keyword>
<reference evidence="1 2" key="1">
    <citation type="submission" date="2019-05" db="EMBL/GenBank/DDBJ databases">
        <title>Another draft genome of Portunus trituberculatus and its Hox gene families provides insights of decapod evolution.</title>
        <authorList>
            <person name="Jeong J.-H."/>
            <person name="Song I."/>
            <person name="Kim S."/>
            <person name="Choi T."/>
            <person name="Kim D."/>
            <person name="Ryu S."/>
            <person name="Kim W."/>
        </authorList>
    </citation>
    <scope>NUCLEOTIDE SEQUENCE [LARGE SCALE GENOMIC DNA]</scope>
    <source>
        <tissue evidence="1">Muscle</tissue>
    </source>
</reference>